<evidence type="ECO:0000259" key="3">
    <source>
        <dbReference type="Pfam" id="PF03976"/>
    </source>
</evidence>
<proteinExistence type="predicted"/>
<evidence type="ECO:0000256" key="1">
    <source>
        <dbReference type="ARBA" id="ARBA00022679"/>
    </source>
</evidence>
<dbReference type="PANTHER" id="PTHR34383">
    <property type="entry name" value="POLYPHOSPHATE:AMP PHOSPHOTRANSFERASE-RELATED"/>
    <property type="match status" value="1"/>
</dbReference>
<dbReference type="PIRSF" id="PIRSF028756">
    <property type="entry name" value="PPK2_prd"/>
    <property type="match status" value="1"/>
</dbReference>
<dbReference type="InterPro" id="IPR027417">
    <property type="entry name" value="P-loop_NTPase"/>
</dbReference>
<dbReference type="Proteomes" id="UP000215332">
    <property type="component" value="Chromosome 1"/>
</dbReference>
<evidence type="ECO:0000313" key="5">
    <source>
        <dbReference type="Proteomes" id="UP000215332"/>
    </source>
</evidence>
<keyword evidence="2" id="KW-0418">Kinase</keyword>
<dbReference type="AlphaFoldDB" id="A0A239WMF7"/>
<dbReference type="PANTHER" id="PTHR34383:SF3">
    <property type="entry name" value="POLYPHOSPHATE:AMP PHOSPHOTRANSFERASE"/>
    <property type="match status" value="1"/>
</dbReference>
<evidence type="ECO:0000256" key="2">
    <source>
        <dbReference type="ARBA" id="ARBA00022777"/>
    </source>
</evidence>
<dbReference type="SUPFAM" id="SSF52540">
    <property type="entry name" value="P-loop containing nucleoside triphosphate hydrolases"/>
    <property type="match status" value="1"/>
</dbReference>
<dbReference type="InterPro" id="IPR022300">
    <property type="entry name" value="PPK2-rel_1"/>
</dbReference>
<dbReference type="EMBL" id="LT906441">
    <property type="protein sequence ID" value="SNV35602.1"/>
    <property type="molecule type" value="Genomic_DNA"/>
</dbReference>
<dbReference type="InterPro" id="IPR022488">
    <property type="entry name" value="PPK2-related"/>
</dbReference>
<dbReference type="KEGG" id="cgrn:4412665_01249"/>
<evidence type="ECO:0000313" key="4">
    <source>
        <dbReference type="EMBL" id="SNV35602.1"/>
    </source>
</evidence>
<dbReference type="NCBIfam" id="TIGR03709">
    <property type="entry name" value="PPK2_rel_1"/>
    <property type="match status" value="1"/>
</dbReference>
<organism evidence="4 5">
    <name type="scientific">Cutibacterium granulosum</name>
    <dbReference type="NCBI Taxonomy" id="33011"/>
    <lineage>
        <taxon>Bacteria</taxon>
        <taxon>Bacillati</taxon>
        <taxon>Actinomycetota</taxon>
        <taxon>Actinomycetes</taxon>
        <taxon>Propionibacteriales</taxon>
        <taxon>Propionibacteriaceae</taxon>
        <taxon>Cutibacterium</taxon>
    </lineage>
</organism>
<dbReference type="RefSeq" id="WP_065860674.1">
    <property type="nucleotide sequence ID" value="NZ_LT906441.1"/>
</dbReference>
<accession>A0A239WMF7</accession>
<keyword evidence="1 4" id="KW-0808">Transferase</keyword>
<dbReference type="eggNOG" id="COG2326">
    <property type="taxonomic scope" value="Bacteria"/>
</dbReference>
<sequence length="287" mass="32906">MAHDIDDDRMLRDVLRCPQVQVDLAEIDTGATPKAPGDKKTTKDVAVQMGEQLSALQERLFARGRVNADSARRVLVILQGMDTAGKGGVVRHTFGLLDPQGIQLAAFKAPTKEELSHDFLWRIRRELPDAGMIGVFDRSHYEDVLVARVDELVEPEVWRKRYDRINRFEAELAASGTVIVKFFLHISPKVQQERLVARLDNPEKHWKFDPSDIAARAKWGDYQQAYTDVLERCNPDIAPWYVIPADHKWYRNWAVAQILLETLRSMNITWPAVDFDVDEQRHKLLGD</sequence>
<dbReference type="Pfam" id="PF03976">
    <property type="entry name" value="PPK2"/>
    <property type="match status" value="1"/>
</dbReference>
<protein>
    <submittedName>
        <fullName evidence="4">Polyphosphate:nucleotide phosphotransferase, PPK2 family</fullName>
    </submittedName>
</protein>
<feature type="domain" description="Polyphosphate kinase-2-related" evidence="3">
    <location>
        <begin position="51"/>
        <end position="268"/>
    </location>
</feature>
<name>A0A239WMF7_9ACTN</name>
<dbReference type="InterPro" id="IPR016898">
    <property type="entry name" value="Polyphosphate_phosphotransfera"/>
</dbReference>
<dbReference type="Gene3D" id="3.40.50.300">
    <property type="entry name" value="P-loop containing nucleotide triphosphate hydrolases"/>
    <property type="match status" value="1"/>
</dbReference>
<reference evidence="4 5" key="1">
    <citation type="submission" date="2017-06" db="EMBL/GenBank/DDBJ databases">
        <authorList>
            <consortium name="Pathogen Informatics"/>
        </authorList>
    </citation>
    <scope>NUCLEOTIDE SEQUENCE [LARGE SCALE GENOMIC DNA]</scope>
    <source>
        <strain evidence="4 5">NCTC11865</strain>
    </source>
</reference>
<dbReference type="GO" id="GO:0006797">
    <property type="term" value="P:polyphosphate metabolic process"/>
    <property type="evidence" value="ECO:0007669"/>
    <property type="project" value="InterPro"/>
</dbReference>
<gene>
    <name evidence="4" type="ORF">SAMEA4412665_01249</name>
</gene>
<dbReference type="GO" id="GO:0008976">
    <property type="term" value="F:polyphosphate kinase activity"/>
    <property type="evidence" value="ECO:0007669"/>
    <property type="project" value="InterPro"/>
</dbReference>